<accession>A0ABZ0B2M7</accession>
<keyword evidence="2" id="KW-1185">Reference proteome</keyword>
<evidence type="ECO:0008006" key="3">
    <source>
        <dbReference type="Google" id="ProtNLM"/>
    </source>
</evidence>
<dbReference type="Proteomes" id="UP001302257">
    <property type="component" value="Chromosome"/>
</dbReference>
<organism evidence="1 2">
    <name type="scientific">Rhodoferax mekongensis</name>
    <dbReference type="NCBI Taxonomy" id="3068341"/>
    <lineage>
        <taxon>Bacteria</taxon>
        <taxon>Pseudomonadati</taxon>
        <taxon>Pseudomonadota</taxon>
        <taxon>Betaproteobacteria</taxon>
        <taxon>Burkholderiales</taxon>
        <taxon>Comamonadaceae</taxon>
        <taxon>Rhodoferax</taxon>
    </lineage>
</organism>
<gene>
    <name evidence="1" type="ORF">RAN89_06325</name>
</gene>
<sequence length="748" mass="83872">MTDYTSNQTLGHLEKLAEEGYLTPEQEQEMWTAKLEGFKAGFSKMRDDWVRWRAQSGVETRWRTSLELYEGKDAEAIENTLANSLQGNRVKKGPKDNRSKVVVNIVRPKVDQAIARMCEILLPVDDRNWGIKPTPVPQSVSKMLGDHTPIVDEMGQDTGLTPNIQAQRVMEYAKRAAAAMETEIDDVLTQCNYNGEQRKVIENGVKLGTGCLLGPFPTTNAKRAWIPNPDGSMSLQISSDMVGASMSADPWDIFTDPACGNDHQRGSGFFHRRFVTKKEIRALAGVEGYDEAAIRKVLREKPTRTTVAEGRVTRNMCEEESYEMWLYYGEVDPVEMELLSESMCAEDQDPLVDVTSGVIIMIGETVIGAMESWIVDGSLPLDIWNWRKDDKTPQGHSLPEELESQQRVIISAWRQVMDNGKITAGGQIVINKKLIAPQDGNYDIYPNKVWLGLDDTVDVTKAMHVFQFANNLEAMLKVSAAAMQFADQETSMPQILGGEKGTAPETVGGMVMLFNNANVVLRYRVKLYDDDITKPHIGRHFDWQMAYNPKPEIKGDMQIDARGSTALLEKDIQNQATLNLSNVTSNPRYAGMVDPKKELKVMLKAFRINPDDVMFPDDKIDENLKKAAQAQPQDPRIVTAQLALQGKQMDIADRQEQRAADMQLAQGEQQLKGAQIAYNIERERAEGEQGQVQMQMDRELAIAKMQQDGILTEAEIQSRERMNAIKIDSQHQLFNAEAALRVNTGEGI</sequence>
<dbReference type="RefSeq" id="WP_313868764.1">
    <property type="nucleotide sequence ID" value="NZ_CP132507.1"/>
</dbReference>
<proteinExistence type="predicted"/>
<reference evidence="1 2" key="1">
    <citation type="submission" date="2023-08" db="EMBL/GenBank/DDBJ databases">
        <title>Rhodoferax potami sp. nov. and Rhodoferax mekongensis sp. nov., isolated from the Mekong River in Thailand.</title>
        <authorList>
            <person name="Kitikhun S."/>
            <person name="Charoenyingcharoen P."/>
            <person name="Siriarchawattana P."/>
            <person name="Likhitrattanapisal S."/>
            <person name="Nilsakha T."/>
            <person name="Chanpet A."/>
            <person name="Rattanawaree P."/>
            <person name="Ingsriswang S."/>
        </authorList>
    </citation>
    <scope>NUCLEOTIDE SEQUENCE [LARGE SCALE GENOMIC DNA]</scope>
    <source>
        <strain evidence="1 2">TBRC 17307</strain>
    </source>
</reference>
<dbReference type="EMBL" id="CP132507">
    <property type="protein sequence ID" value="WNO06042.1"/>
    <property type="molecule type" value="Genomic_DNA"/>
</dbReference>
<name>A0ABZ0B2M7_9BURK</name>
<protein>
    <recommendedName>
        <fullName evidence="3">Portal protein</fullName>
    </recommendedName>
</protein>
<evidence type="ECO:0000313" key="1">
    <source>
        <dbReference type="EMBL" id="WNO06042.1"/>
    </source>
</evidence>
<evidence type="ECO:0000313" key="2">
    <source>
        <dbReference type="Proteomes" id="UP001302257"/>
    </source>
</evidence>